<evidence type="ECO:0000313" key="1">
    <source>
        <dbReference type="EMBL" id="CAI9945915.1"/>
    </source>
</evidence>
<name>A0AA86PT94_9EUKA</name>
<accession>A0AA86PT94</accession>
<evidence type="ECO:0000313" key="3">
    <source>
        <dbReference type="Proteomes" id="UP001642409"/>
    </source>
</evidence>
<sequence length="115" mass="13106">MILKDQIINNKLRLIHSVYNTQCVLSVGQDPEIRSAGEAVFPMILRIFLKIRDQSGSGPDSRQENESPNLESSVLRVYSRKNIESGIDQFNFDRDTDFENFKAAIMQGPSNEMKL</sequence>
<reference evidence="1" key="1">
    <citation type="submission" date="2023-06" db="EMBL/GenBank/DDBJ databases">
        <authorList>
            <person name="Kurt Z."/>
        </authorList>
    </citation>
    <scope>NUCLEOTIDE SEQUENCE</scope>
</reference>
<gene>
    <name evidence="1" type="ORF">HINF_LOCUS33560</name>
    <name evidence="2" type="ORF">HINF_LOCUS54593</name>
</gene>
<organism evidence="1">
    <name type="scientific">Hexamita inflata</name>
    <dbReference type="NCBI Taxonomy" id="28002"/>
    <lineage>
        <taxon>Eukaryota</taxon>
        <taxon>Metamonada</taxon>
        <taxon>Diplomonadida</taxon>
        <taxon>Hexamitidae</taxon>
        <taxon>Hexamitinae</taxon>
        <taxon>Hexamita</taxon>
    </lineage>
</organism>
<dbReference type="AlphaFoldDB" id="A0AA86PT94"/>
<proteinExistence type="predicted"/>
<reference evidence="2 3" key="2">
    <citation type="submission" date="2024-07" db="EMBL/GenBank/DDBJ databases">
        <authorList>
            <person name="Akdeniz Z."/>
        </authorList>
    </citation>
    <scope>NUCLEOTIDE SEQUENCE [LARGE SCALE GENOMIC DNA]</scope>
</reference>
<protein>
    <submittedName>
        <fullName evidence="2">Hypothetical_protein</fullName>
    </submittedName>
</protein>
<dbReference type="EMBL" id="CATOUU010000754">
    <property type="protein sequence ID" value="CAI9945915.1"/>
    <property type="molecule type" value="Genomic_DNA"/>
</dbReference>
<dbReference type="EMBL" id="CAXDID020000284">
    <property type="protein sequence ID" value="CAL6070576.1"/>
    <property type="molecule type" value="Genomic_DNA"/>
</dbReference>
<evidence type="ECO:0000313" key="2">
    <source>
        <dbReference type="EMBL" id="CAL6070576.1"/>
    </source>
</evidence>
<dbReference type="Proteomes" id="UP001642409">
    <property type="component" value="Unassembled WGS sequence"/>
</dbReference>
<keyword evidence="3" id="KW-1185">Reference proteome</keyword>
<comment type="caution">
    <text evidence="1">The sequence shown here is derived from an EMBL/GenBank/DDBJ whole genome shotgun (WGS) entry which is preliminary data.</text>
</comment>